<evidence type="ECO:0000256" key="7">
    <source>
        <dbReference type="SAM" id="MobiDB-lite"/>
    </source>
</evidence>
<evidence type="ECO:0000256" key="5">
    <source>
        <dbReference type="ARBA" id="ARBA00022989"/>
    </source>
</evidence>
<evidence type="ECO:0000256" key="8">
    <source>
        <dbReference type="SAM" id="Phobius"/>
    </source>
</evidence>
<dbReference type="EMBL" id="JBHTMB010000026">
    <property type="protein sequence ID" value="MFD1232600.1"/>
    <property type="molecule type" value="Genomic_DNA"/>
</dbReference>
<evidence type="ECO:0000313" key="11">
    <source>
        <dbReference type="Proteomes" id="UP001597182"/>
    </source>
</evidence>
<feature type="transmembrane region" description="Helical" evidence="8">
    <location>
        <begin position="323"/>
        <end position="342"/>
    </location>
</feature>
<dbReference type="InterPro" id="IPR005829">
    <property type="entry name" value="Sugar_transporter_CS"/>
</dbReference>
<evidence type="ECO:0000256" key="2">
    <source>
        <dbReference type="ARBA" id="ARBA00022448"/>
    </source>
</evidence>
<feature type="transmembrane region" description="Helical" evidence="8">
    <location>
        <begin position="134"/>
        <end position="155"/>
    </location>
</feature>
<dbReference type="SUPFAM" id="SSF103473">
    <property type="entry name" value="MFS general substrate transporter"/>
    <property type="match status" value="1"/>
</dbReference>
<dbReference type="PANTHER" id="PTHR43045">
    <property type="entry name" value="SHIKIMATE TRANSPORTER"/>
    <property type="match status" value="1"/>
</dbReference>
<proteinExistence type="predicted"/>
<feature type="transmembrane region" description="Helical" evidence="8">
    <location>
        <begin position="62"/>
        <end position="81"/>
    </location>
</feature>
<keyword evidence="2" id="KW-0813">Transport</keyword>
<evidence type="ECO:0000256" key="1">
    <source>
        <dbReference type="ARBA" id="ARBA00004651"/>
    </source>
</evidence>
<gene>
    <name evidence="10" type="ORF">ACFQ34_04830</name>
</gene>
<evidence type="ECO:0000256" key="4">
    <source>
        <dbReference type="ARBA" id="ARBA00022692"/>
    </source>
</evidence>
<feature type="transmembrane region" description="Helical" evidence="8">
    <location>
        <begin position="290"/>
        <end position="311"/>
    </location>
</feature>
<feature type="region of interest" description="Disordered" evidence="7">
    <location>
        <begin position="1"/>
        <end position="24"/>
    </location>
</feature>
<keyword evidence="3" id="KW-1003">Cell membrane</keyword>
<accession>A0ABW3VD14</accession>
<dbReference type="Proteomes" id="UP001597182">
    <property type="component" value="Unassembled WGS sequence"/>
</dbReference>
<dbReference type="PROSITE" id="PS50850">
    <property type="entry name" value="MFS"/>
    <property type="match status" value="1"/>
</dbReference>
<feature type="transmembrane region" description="Helical" evidence="8">
    <location>
        <begin position="167"/>
        <end position="193"/>
    </location>
</feature>
<dbReference type="PROSITE" id="PS00216">
    <property type="entry name" value="SUGAR_TRANSPORT_1"/>
    <property type="match status" value="1"/>
</dbReference>
<feature type="transmembrane region" description="Helical" evidence="8">
    <location>
        <begin position="348"/>
        <end position="372"/>
    </location>
</feature>
<evidence type="ECO:0000256" key="6">
    <source>
        <dbReference type="ARBA" id="ARBA00023136"/>
    </source>
</evidence>
<comment type="caution">
    <text evidence="10">The sequence shown here is derived from an EMBL/GenBank/DDBJ whole genome shotgun (WGS) entry which is preliminary data.</text>
</comment>
<feature type="transmembrane region" description="Helical" evidence="8">
    <location>
        <begin position="257"/>
        <end position="278"/>
    </location>
</feature>
<name>A0ABW3VD14_9PSEU</name>
<feature type="transmembrane region" description="Helical" evidence="8">
    <location>
        <begin position="411"/>
        <end position="434"/>
    </location>
</feature>
<dbReference type="CDD" id="cd17369">
    <property type="entry name" value="MFS_ShiA_like"/>
    <property type="match status" value="1"/>
</dbReference>
<evidence type="ECO:0000259" key="9">
    <source>
        <dbReference type="PROSITE" id="PS50850"/>
    </source>
</evidence>
<keyword evidence="5 8" id="KW-1133">Transmembrane helix</keyword>
<organism evidence="10 11">
    <name type="scientific">Pseudonocardia benzenivorans</name>
    <dbReference type="NCBI Taxonomy" id="228005"/>
    <lineage>
        <taxon>Bacteria</taxon>
        <taxon>Bacillati</taxon>
        <taxon>Actinomycetota</taxon>
        <taxon>Actinomycetes</taxon>
        <taxon>Pseudonocardiales</taxon>
        <taxon>Pseudonocardiaceae</taxon>
        <taxon>Pseudonocardia</taxon>
    </lineage>
</organism>
<keyword evidence="4 8" id="KW-0812">Transmembrane</keyword>
<sequence>MTTLATDAAPSHTFAPDTPPPERTDRRVALASLAGTTIEFYDYFIYGTAAALVFNKVFFPNLSPTMGAVAALATLAVVFVFRPLGSAVFGHIGDRLGRKRTLVLTLTLMGLCTVGVGVMPGAATIGWVAPVLLVLFRAAQGFAVGGEWAGAALFASENAADGRRGRLTMYPQLGACVAFVLASLTFLVVNLSIGETSDAFVTWGWRVPFLLSAGLIAVGLYVRLHTSETPVFARARSRGETTRAPFLEVWRRQTRTMLLAIGVTTGIFGAMTVGSVYLTTYATTTLHLGMSTILLIDVLAAAAACVTTVLASVWSDRIGRRGLVLASCIGLAAWSLVLFPLMNVGTPLAVGTAVVVLLALIGLAYGPLGAYLPEMFATRCRYTGAGVSYNLGGVAGGAVILLIAAPLSATWGGVGLGLYMTAMLLVSIGCLVALPETYRRPLS</sequence>
<keyword evidence="11" id="KW-1185">Reference proteome</keyword>
<comment type="subcellular location">
    <subcellularLocation>
        <location evidence="1">Cell membrane</location>
        <topology evidence="1">Multi-pass membrane protein</topology>
    </subcellularLocation>
</comment>
<feature type="transmembrane region" description="Helical" evidence="8">
    <location>
        <begin position="102"/>
        <end position="128"/>
    </location>
</feature>
<keyword evidence="6 8" id="KW-0472">Membrane</keyword>
<reference evidence="11" key="1">
    <citation type="journal article" date="2019" name="Int. J. Syst. Evol. Microbiol.">
        <title>The Global Catalogue of Microorganisms (GCM) 10K type strain sequencing project: providing services to taxonomists for standard genome sequencing and annotation.</title>
        <authorList>
            <consortium name="The Broad Institute Genomics Platform"/>
            <consortium name="The Broad Institute Genome Sequencing Center for Infectious Disease"/>
            <person name="Wu L."/>
            <person name="Ma J."/>
        </authorList>
    </citation>
    <scope>NUCLEOTIDE SEQUENCE [LARGE SCALE GENOMIC DNA]</scope>
    <source>
        <strain evidence="11">CCUG 49018</strain>
    </source>
</reference>
<feature type="transmembrane region" description="Helical" evidence="8">
    <location>
        <begin position="384"/>
        <end position="405"/>
    </location>
</feature>
<evidence type="ECO:0000313" key="10">
    <source>
        <dbReference type="EMBL" id="MFD1232600.1"/>
    </source>
</evidence>
<dbReference type="Pfam" id="PF07690">
    <property type="entry name" value="MFS_1"/>
    <property type="match status" value="1"/>
</dbReference>
<feature type="domain" description="Major facilitator superfamily (MFS) profile" evidence="9">
    <location>
        <begin position="28"/>
        <end position="438"/>
    </location>
</feature>
<protein>
    <submittedName>
        <fullName evidence="10">MFS transporter</fullName>
    </submittedName>
</protein>
<dbReference type="InterPro" id="IPR036259">
    <property type="entry name" value="MFS_trans_sf"/>
</dbReference>
<evidence type="ECO:0000256" key="3">
    <source>
        <dbReference type="ARBA" id="ARBA00022475"/>
    </source>
</evidence>
<feature type="transmembrane region" description="Helical" evidence="8">
    <location>
        <begin position="205"/>
        <end position="224"/>
    </location>
</feature>
<dbReference type="RefSeq" id="WP_346094103.1">
    <property type="nucleotide sequence ID" value="NZ_BAABKS010000085.1"/>
</dbReference>
<dbReference type="InterPro" id="IPR020846">
    <property type="entry name" value="MFS_dom"/>
</dbReference>
<dbReference type="PANTHER" id="PTHR43045:SF2">
    <property type="entry name" value="INNER MEMBRANE METABOLITE TRANSPORT PROTEIN YHJE"/>
    <property type="match status" value="1"/>
</dbReference>
<dbReference type="InterPro" id="IPR011701">
    <property type="entry name" value="MFS"/>
</dbReference>
<dbReference type="Gene3D" id="1.20.1250.20">
    <property type="entry name" value="MFS general substrate transporter like domains"/>
    <property type="match status" value="1"/>
</dbReference>